<organism evidence="1 2">
    <name type="scientific">Nocardioides humilatus</name>
    <dbReference type="NCBI Taxonomy" id="2607660"/>
    <lineage>
        <taxon>Bacteria</taxon>
        <taxon>Bacillati</taxon>
        <taxon>Actinomycetota</taxon>
        <taxon>Actinomycetes</taxon>
        <taxon>Propionibacteriales</taxon>
        <taxon>Nocardioidaceae</taxon>
        <taxon>Nocardioides</taxon>
    </lineage>
</organism>
<comment type="caution">
    <text evidence="1">The sequence shown here is derived from an EMBL/GenBank/DDBJ whole genome shotgun (WGS) entry which is preliminary data.</text>
</comment>
<reference evidence="1 2" key="2">
    <citation type="submission" date="2019-09" db="EMBL/GenBank/DDBJ databases">
        <authorList>
            <person name="Jin C."/>
        </authorList>
    </citation>
    <scope>NUCLEOTIDE SEQUENCE [LARGE SCALE GENOMIC DNA]</scope>
    <source>
        <strain evidence="1 2">BN130099</strain>
    </source>
</reference>
<dbReference type="Gene3D" id="2.60.40.10">
    <property type="entry name" value="Immunoglobulins"/>
    <property type="match status" value="1"/>
</dbReference>
<evidence type="ECO:0000313" key="1">
    <source>
        <dbReference type="EMBL" id="KAA1418948.1"/>
    </source>
</evidence>
<dbReference type="GO" id="GO:0005975">
    <property type="term" value="P:carbohydrate metabolic process"/>
    <property type="evidence" value="ECO:0007669"/>
    <property type="project" value="UniProtKB-ARBA"/>
</dbReference>
<reference evidence="1 2" key="1">
    <citation type="submission" date="2019-09" db="EMBL/GenBank/DDBJ databases">
        <title>Nocardioides panacisoli sp. nov., isolated from the soil of a ginseng field.</title>
        <authorList>
            <person name="Cho C."/>
        </authorList>
    </citation>
    <scope>NUCLEOTIDE SEQUENCE [LARGE SCALE GENOMIC DNA]</scope>
    <source>
        <strain evidence="1 2">BN130099</strain>
    </source>
</reference>
<dbReference type="AlphaFoldDB" id="A0A5B1LFJ0"/>
<accession>A0A5B1LFJ0</accession>
<keyword evidence="2" id="KW-1185">Reference proteome</keyword>
<dbReference type="InterPro" id="IPR013783">
    <property type="entry name" value="Ig-like_fold"/>
</dbReference>
<sequence>MNAGGGGGGSSIVPAGGTLTVPATVDSRLVVITYTLEPRAEHDPAALVFGTEDVGRTGTSQTVVVTNDGVGPLAFGGAAITGPGASSFATTSDACSHQQVPVGESCSVVVQFRPQALGALSATLTLPDNASATPDDVSLSGTGRAPADLKILGAGSVYTGQGHLVTRGVTESGKLRTYKVGILNEDTVARSFKVRLTQSGATATASLWTTGAGAHELPVDGGDYVTPAIAPGKAGAYLLKVTPTAVGQTTSRVDVDLLTDLGVLIEGIDTETNTAAPSAGTTGYELFVKNGSQPSIGGPVSGQTMTGPALKVGQKATYSLRLQNDGAGSGPIGLHVWDLSACPAFTTTVKVGSTDITAAAMAGTYYTPVLAPSKHKTVVVTVKRVSIGCGATNLLARSLDSGGPVRSSYLLTNAAYDAATD</sequence>
<dbReference type="NCBIfam" id="NF012200">
    <property type="entry name" value="choice_anch_D"/>
    <property type="match status" value="1"/>
</dbReference>
<protein>
    <submittedName>
        <fullName evidence="1">Choice-of-anchor D domain-containing protein</fullName>
    </submittedName>
</protein>
<evidence type="ECO:0000313" key="2">
    <source>
        <dbReference type="Proteomes" id="UP000325003"/>
    </source>
</evidence>
<dbReference type="EMBL" id="VUJV01000003">
    <property type="protein sequence ID" value="KAA1418948.1"/>
    <property type="molecule type" value="Genomic_DNA"/>
</dbReference>
<name>A0A5B1LFJ0_9ACTN</name>
<gene>
    <name evidence="1" type="ORF">F0U44_10785</name>
</gene>
<dbReference type="Proteomes" id="UP000325003">
    <property type="component" value="Unassembled WGS sequence"/>
</dbReference>
<proteinExistence type="predicted"/>